<evidence type="ECO:0000313" key="1">
    <source>
        <dbReference type="EMBL" id="KAG5641355.1"/>
    </source>
</evidence>
<dbReference type="Proteomes" id="UP000775547">
    <property type="component" value="Unassembled WGS sequence"/>
</dbReference>
<protein>
    <submittedName>
        <fullName evidence="1">Uncharacterized protein</fullName>
    </submittedName>
</protein>
<comment type="caution">
    <text evidence="1">The sequence shown here is derived from an EMBL/GenBank/DDBJ whole genome shotgun (WGS) entry which is preliminary data.</text>
</comment>
<evidence type="ECO:0000313" key="2">
    <source>
        <dbReference type="Proteomes" id="UP000775547"/>
    </source>
</evidence>
<name>A0A9P7K9X0_9AGAR</name>
<keyword evidence="2" id="KW-1185">Reference proteome</keyword>
<reference evidence="1" key="1">
    <citation type="submission" date="2020-07" db="EMBL/GenBank/DDBJ databases">
        <authorList>
            <person name="Nieuwenhuis M."/>
            <person name="Van De Peppel L.J.J."/>
        </authorList>
    </citation>
    <scope>NUCLEOTIDE SEQUENCE</scope>
    <source>
        <strain evidence="1">AP01</strain>
        <tissue evidence="1">Mycelium</tissue>
    </source>
</reference>
<sequence length="166" mass="18396">MIQDFDIAISNGTEAFLMVPLGFNIIANALNSYKNLETGQPYPYKLSCWNTKANKWVTAPPKCCMPNGVILVTFTDPCHVKLHAIKGPAKKCAYYYNEFDQLDEDSILRHGCSTLPPITSFTRNENFYDLAKESLAAEATNTISSSKGSWKVTKDHEMASPSSMSA</sequence>
<gene>
    <name evidence="1" type="ORF">DXG03_005438</name>
</gene>
<dbReference type="AlphaFoldDB" id="A0A9P7K9X0"/>
<proteinExistence type="predicted"/>
<dbReference type="EMBL" id="JABCKV010000329">
    <property type="protein sequence ID" value="KAG5641355.1"/>
    <property type="molecule type" value="Genomic_DNA"/>
</dbReference>
<reference evidence="1" key="2">
    <citation type="submission" date="2021-10" db="EMBL/GenBank/DDBJ databases">
        <title>Phylogenomics reveals ancestral predisposition of the termite-cultivated fungus Termitomyces towards a domesticated lifestyle.</title>
        <authorList>
            <person name="Auxier B."/>
            <person name="Grum-Grzhimaylo A."/>
            <person name="Cardenas M.E."/>
            <person name="Lodge J.D."/>
            <person name="Laessoe T."/>
            <person name="Pedersen O."/>
            <person name="Smith M.E."/>
            <person name="Kuyper T.W."/>
            <person name="Franco-Molano E.A."/>
            <person name="Baroni T.J."/>
            <person name="Aanen D.K."/>
        </authorList>
    </citation>
    <scope>NUCLEOTIDE SEQUENCE</scope>
    <source>
        <strain evidence="1">AP01</strain>
        <tissue evidence="1">Mycelium</tissue>
    </source>
</reference>
<accession>A0A9P7K9X0</accession>
<organism evidence="1 2">
    <name type="scientific">Asterophora parasitica</name>
    <dbReference type="NCBI Taxonomy" id="117018"/>
    <lineage>
        <taxon>Eukaryota</taxon>
        <taxon>Fungi</taxon>
        <taxon>Dikarya</taxon>
        <taxon>Basidiomycota</taxon>
        <taxon>Agaricomycotina</taxon>
        <taxon>Agaricomycetes</taxon>
        <taxon>Agaricomycetidae</taxon>
        <taxon>Agaricales</taxon>
        <taxon>Tricholomatineae</taxon>
        <taxon>Lyophyllaceae</taxon>
        <taxon>Asterophora</taxon>
    </lineage>
</organism>